<reference evidence="3 4" key="1">
    <citation type="submission" date="2018-04" db="EMBL/GenBank/DDBJ databases">
        <title>Draft Genome Sequence of Phosphate-Solubilizing Chryseobacterium sp. ISE14 that is a Biocontrol and Plant Growth-Promoting Rhizobacterium Isolated from Cucumber.</title>
        <authorList>
            <person name="Jeong J.-J."/>
            <person name="Sang M.K."/>
            <person name="Choi I.-G."/>
            <person name="Kim K.D."/>
        </authorList>
    </citation>
    <scope>NUCLEOTIDE SEQUENCE [LARGE SCALE GENOMIC DNA]</scope>
    <source>
        <strain evidence="3 4">ISE14</strain>
    </source>
</reference>
<dbReference type="EMBL" id="PPED02000003">
    <property type="protein sequence ID" value="PWN69341.1"/>
    <property type="molecule type" value="Genomic_DNA"/>
</dbReference>
<dbReference type="Gene3D" id="2.40.128.150">
    <property type="entry name" value="Cysteine proteinases"/>
    <property type="match status" value="1"/>
</dbReference>
<keyword evidence="3" id="KW-0808">Transferase</keyword>
<dbReference type="InterPro" id="IPR038765">
    <property type="entry name" value="Papain-like_cys_pep_sf"/>
</dbReference>
<gene>
    <name evidence="3" type="ORF">C1631_014905</name>
</gene>
<evidence type="ECO:0000256" key="1">
    <source>
        <dbReference type="ARBA" id="ARBA00006547"/>
    </source>
</evidence>
<protein>
    <submittedName>
        <fullName evidence="3">Arylamine N-acetyltransferase</fullName>
    </submittedName>
</protein>
<keyword evidence="4" id="KW-1185">Reference proteome</keyword>
<proteinExistence type="inferred from homology"/>
<dbReference type="AlphaFoldDB" id="A0A316X6A9"/>
<dbReference type="RefSeq" id="WP_103249841.1">
    <property type="nucleotide sequence ID" value="NZ_PPED02000003.1"/>
</dbReference>
<dbReference type="SUPFAM" id="SSF54001">
    <property type="entry name" value="Cysteine proteinases"/>
    <property type="match status" value="1"/>
</dbReference>
<dbReference type="PRINTS" id="PR01543">
    <property type="entry name" value="ANATRNSFRASE"/>
</dbReference>
<sequence length="266" mass="30871">MNQSKLEKYLERIHYSGEVGNDLSVLKKIHQLHPKYISFENIDSYTGVVPSLHPDDIFSKLIIASRGGYCYEQNLLLSEVLKFLGFKVELQLGRVVWKREEDSIAAKSHLLLICDKDGQKYLVDCGFGTVTLTTPLVLNDEEPQQTPNGLFKISHKNGIYVLWAWKEKWLPVYRFALEKVEPVDLEISNWYLSTYPESNFKKNLVLSKVDEKARYTFTGNTLNIRWGTGEKETVMIENNEQLYQMLRETFGLKENAVEQLKQKIEK</sequence>
<dbReference type="OrthoDB" id="7181050at2"/>
<evidence type="ECO:0000313" key="4">
    <source>
        <dbReference type="Proteomes" id="UP000236594"/>
    </source>
</evidence>
<evidence type="ECO:0000256" key="2">
    <source>
        <dbReference type="RuleBase" id="RU003452"/>
    </source>
</evidence>
<dbReference type="GO" id="GO:0016407">
    <property type="term" value="F:acetyltransferase activity"/>
    <property type="evidence" value="ECO:0007669"/>
    <property type="project" value="InterPro"/>
</dbReference>
<comment type="caution">
    <text evidence="3">The sequence shown here is derived from an EMBL/GenBank/DDBJ whole genome shotgun (WGS) entry which is preliminary data.</text>
</comment>
<dbReference type="Gene3D" id="3.30.2140.10">
    <property type="entry name" value="Arylamine N-acetyltransferase"/>
    <property type="match status" value="1"/>
</dbReference>
<dbReference type="InterPro" id="IPR001447">
    <property type="entry name" value="Arylamine_N-AcTrfase"/>
</dbReference>
<dbReference type="PANTHER" id="PTHR11786">
    <property type="entry name" value="N-HYDROXYARYLAMINE O-ACETYLTRANSFERASE"/>
    <property type="match status" value="1"/>
</dbReference>
<dbReference type="Pfam" id="PF00797">
    <property type="entry name" value="Acetyltransf_2"/>
    <property type="match status" value="1"/>
</dbReference>
<evidence type="ECO:0000313" key="3">
    <source>
        <dbReference type="EMBL" id="PWN69341.1"/>
    </source>
</evidence>
<dbReference type="Proteomes" id="UP000236594">
    <property type="component" value="Unassembled WGS sequence"/>
</dbReference>
<organism evidence="3 4">
    <name type="scientific">Chryseobacterium phosphatilyticum</name>
    <dbReference type="NCBI Taxonomy" id="475075"/>
    <lineage>
        <taxon>Bacteria</taxon>
        <taxon>Pseudomonadati</taxon>
        <taxon>Bacteroidota</taxon>
        <taxon>Flavobacteriia</taxon>
        <taxon>Flavobacteriales</taxon>
        <taxon>Weeksellaceae</taxon>
        <taxon>Chryseobacterium group</taxon>
        <taxon>Chryseobacterium</taxon>
    </lineage>
</organism>
<comment type="similarity">
    <text evidence="1 2">Belongs to the arylamine N-acetyltransferase family.</text>
</comment>
<dbReference type="PANTHER" id="PTHR11786:SF0">
    <property type="entry name" value="ARYLAMINE N-ACETYLTRANSFERASE 4-RELATED"/>
    <property type="match status" value="1"/>
</dbReference>
<accession>A0A316X6A9</accession>
<name>A0A316X6A9_9FLAO</name>